<dbReference type="Proteomes" id="UP001320691">
    <property type="component" value="Unassembled WGS sequence"/>
</dbReference>
<dbReference type="EMBL" id="JANUEK010000008">
    <property type="protein sequence ID" value="MCS4281104.1"/>
    <property type="molecule type" value="Genomic_DNA"/>
</dbReference>
<dbReference type="AlphaFoldDB" id="A0AAW5PKL3"/>
<organism evidence="1 2">
    <name type="scientific">Stenotrophomonas rhizophila</name>
    <dbReference type="NCBI Taxonomy" id="216778"/>
    <lineage>
        <taxon>Bacteria</taxon>
        <taxon>Pseudomonadati</taxon>
        <taxon>Pseudomonadota</taxon>
        <taxon>Gammaproteobacteria</taxon>
        <taxon>Lysobacterales</taxon>
        <taxon>Lysobacteraceae</taxon>
        <taxon>Stenotrophomonas</taxon>
    </lineage>
</organism>
<comment type="caution">
    <text evidence="1">The sequence shown here is derived from an EMBL/GenBank/DDBJ whole genome shotgun (WGS) entry which is preliminary data.</text>
</comment>
<dbReference type="RefSeq" id="WP_259261665.1">
    <property type="nucleotide sequence ID" value="NZ_JANUEK010000008.1"/>
</dbReference>
<accession>A0AAW5PKL3</accession>
<evidence type="ECO:0000313" key="2">
    <source>
        <dbReference type="Proteomes" id="UP001320691"/>
    </source>
</evidence>
<gene>
    <name evidence="1" type="ORF">M2412_003120</name>
</gene>
<name>A0AAW5PKL3_9GAMM</name>
<proteinExistence type="predicted"/>
<protein>
    <submittedName>
        <fullName evidence="1">Uncharacterized protein</fullName>
    </submittedName>
</protein>
<sequence>MNILVEADVIHNLKWSPVVELILELAAAARHELSIQSIDELRTSEWFKSEARDLADLLNQVEKSQTLRKSSVAVVVIRSGVGDSGFIGPGKETVISPAKALEFLYTPFQLILENEEFDGAFLLWMSKALKRSDFFQAYRAGKIEFRHAGGKGSIDRSIRLLNTRVWGRKDRRYWREMSRWAGVVIDSDSKCPGHEPNVALVDRISDRVAFSHILKKRAIESYLPKELMLKHLPAPSRTRVEALFELTTQQRKHYHMKSGLRVDGGVVSKSQYIVSQKPLAGEKTLFSSITDSGWSLLSPGFGSSLAELYVNESTRPDGSGYLDIIDPDDVVEMNYLFDKIMEAC</sequence>
<reference evidence="1" key="1">
    <citation type="submission" date="2022-08" db="EMBL/GenBank/DDBJ databases">
        <title>Genomic analyses of the natural microbiome of Caenorhabditis elegans.</title>
        <authorList>
            <person name="Samuel B."/>
        </authorList>
    </citation>
    <scope>NUCLEOTIDE SEQUENCE</scope>
    <source>
        <strain evidence="1">BIGb0277</strain>
    </source>
</reference>
<evidence type="ECO:0000313" key="1">
    <source>
        <dbReference type="EMBL" id="MCS4281104.1"/>
    </source>
</evidence>